<evidence type="ECO:0000256" key="4">
    <source>
        <dbReference type="ARBA" id="ARBA00023175"/>
    </source>
</evidence>
<keyword evidence="10" id="KW-0378">Hydrolase</keyword>
<dbReference type="EMBL" id="HG937694">
    <property type="protein sequence ID" value="CDP37461.1"/>
    <property type="molecule type" value="Genomic_DNA"/>
</dbReference>
<dbReference type="InterPro" id="IPR001752">
    <property type="entry name" value="Kinesin_motor_dom"/>
</dbReference>
<reference evidence="10" key="2">
    <citation type="submission" date="2014-06" db="EMBL/GenBank/DDBJ databases">
        <title>The complete genome of Blastobotrys (Arxula) adeninivorans LS3 - a yeast of biotechnological interest.</title>
        <authorList>
            <person name="Kunze G."/>
            <person name="Gaillardin C."/>
            <person name="Czernicka M."/>
            <person name="Durrens P."/>
            <person name="Martin T."/>
            <person name="Boer E."/>
            <person name="Gabaldon T."/>
            <person name="Cruz J."/>
            <person name="Talla E."/>
            <person name="Marck C."/>
            <person name="Goffeau A."/>
            <person name="Barbe V."/>
            <person name="Baret P."/>
            <person name="Baronian K."/>
            <person name="Beier S."/>
            <person name="Bleykasten C."/>
            <person name="Bode R."/>
            <person name="Casaregola S."/>
            <person name="Despons L."/>
            <person name="Fairhead C."/>
            <person name="Giersberg M."/>
            <person name="Gierski P."/>
            <person name="Hahnel U."/>
            <person name="Hartmann A."/>
            <person name="Jankowska D."/>
            <person name="Jubin C."/>
            <person name="Jung P."/>
            <person name="Lafontaine I."/>
            <person name="Leh-Louis V."/>
            <person name="Lemaire M."/>
            <person name="Marcet-Houben M."/>
            <person name="Mascher M."/>
            <person name="Morel G."/>
            <person name="Richard G.-F."/>
            <person name="Riechen J."/>
            <person name="Sacerdot C."/>
            <person name="Sarkar A."/>
            <person name="Savel G."/>
            <person name="Schacherer J."/>
            <person name="Sherman D."/>
            <person name="Straub M.-L."/>
            <person name="Stein N."/>
            <person name="Thierry A."/>
            <person name="Trautwein-Schult A."/>
            <person name="Westhof E."/>
            <person name="Worch S."/>
            <person name="Dujon B."/>
            <person name="Souciet J.-L."/>
            <person name="Wincker P."/>
            <person name="Scholz U."/>
            <person name="Neuveglise N."/>
        </authorList>
    </citation>
    <scope>NUCLEOTIDE SEQUENCE</scope>
    <source>
        <strain evidence="10">LS3</strain>
    </source>
</reference>
<feature type="region of interest" description="Disordered" evidence="8">
    <location>
        <begin position="563"/>
        <end position="587"/>
    </location>
</feature>
<evidence type="ECO:0000256" key="1">
    <source>
        <dbReference type="ARBA" id="ARBA00022701"/>
    </source>
</evidence>
<dbReference type="PROSITE" id="PS00411">
    <property type="entry name" value="KINESIN_MOTOR_1"/>
    <property type="match status" value="1"/>
</dbReference>
<feature type="domain" description="Kinesin motor" evidence="9">
    <location>
        <begin position="6"/>
        <end position="402"/>
    </location>
</feature>
<sequence>MGDSTILPVYLRVKPKPAGTVKEPFLTIGPAGKDTTQVQVDPPKGSRIKNPETFTFNGVFREACSQIDTYRSAVFPLVENVIQENRDSLFFTMGASGSGKSHTVLGYKQVPGMVHMAIDTLFKSVGQSLANFEDAEEILDKNANRSSSAMEAGLFLDWSKTSSSKLKFASNSMLNETVSLDNDEGKYKYAVYISMVEIYNDRVYNLLDDSDKPRPLIIKTNSTTKKVHLADLQKIFVSDCSEAFRVIEKGLSNRKANATGINDTSSRSHAFIQVELKKIPNDKRRSVVASSLTIVDLAGSERNKMAKTVGTRLTESCAINQSLMLLGQCLQTQRDREHGHSKDKSKVDFSIFRNCKLTQLLLSNAFLPKGGQKTLIMVNIDPYGDYNSAAQILRYAALAREIPLPETRVPSNASISSIESAASSVSWSSLSDSSGTLVDSDGRSFSSASESANEMVNVKRLMERIYQLETIARQATEKAAQIEEEVREEMSNEMERQLQALEQRYLDRIDDDYESSQALTDKKIEILQQSQCASHEKELAMLRAHNQRLQLENEELRSMLEDGKENVENLKPARKRKPTPLLWAREN</sequence>
<evidence type="ECO:0000256" key="3">
    <source>
        <dbReference type="ARBA" id="ARBA00022840"/>
    </source>
</evidence>
<dbReference type="GO" id="GO:0016887">
    <property type="term" value="F:ATP hydrolysis activity"/>
    <property type="evidence" value="ECO:0007669"/>
    <property type="project" value="TreeGrafter"/>
</dbReference>
<dbReference type="PROSITE" id="PS50067">
    <property type="entry name" value="KINESIN_MOTOR_2"/>
    <property type="match status" value="1"/>
</dbReference>
<dbReference type="Gene3D" id="3.40.850.10">
    <property type="entry name" value="Kinesin motor domain"/>
    <property type="match status" value="1"/>
</dbReference>
<dbReference type="GO" id="GO:0005524">
    <property type="term" value="F:ATP binding"/>
    <property type="evidence" value="ECO:0007669"/>
    <property type="project" value="UniProtKB-UniRule"/>
</dbReference>
<organism evidence="10">
    <name type="scientific">Blastobotrys adeninivorans</name>
    <name type="common">Yeast</name>
    <name type="synonym">Arxula adeninivorans</name>
    <dbReference type="NCBI Taxonomy" id="409370"/>
    <lineage>
        <taxon>Eukaryota</taxon>
        <taxon>Fungi</taxon>
        <taxon>Dikarya</taxon>
        <taxon>Ascomycota</taxon>
        <taxon>Saccharomycotina</taxon>
        <taxon>Dipodascomycetes</taxon>
        <taxon>Dipodascales</taxon>
        <taxon>Trichomonascaceae</taxon>
        <taxon>Blastobotrys</taxon>
    </lineage>
</organism>
<dbReference type="GO" id="GO:0003777">
    <property type="term" value="F:microtubule motor activity"/>
    <property type="evidence" value="ECO:0007669"/>
    <property type="project" value="InterPro"/>
</dbReference>
<dbReference type="InterPro" id="IPR019821">
    <property type="entry name" value="Kinesin_motor_CS"/>
</dbReference>
<keyword evidence="4 5" id="KW-0505">Motor protein</keyword>
<dbReference type="GO" id="GO:0007018">
    <property type="term" value="P:microtubule-based movement"/>
    <property type="evidence" value="ECO:0007669"/>
    <property type="project" value="InterPro"/>
</dbReference>
<dbReference type="PhylomeDB" id="A0A060TE17"/>
<dbReference type="InterPro" id="IPR036961">
    <property type="entry name" value="Kinesin_motor_dom_sf"/>
</dbReference>
<evidence type="ECO:0000313" key="10">
    <source>
        <dbReference type="EMBL" id="CDP37461.1"/>
    </source>
</evidence>
<dbReference type="SUPFAM" id="SSF52540">
    <property type="entry name" value="P-loop containing nucleoside triphosphate hydrolases"/>
    <property type="match status" value="1"/>
</dbReference>
<dbReference type="PANTHER" id="PTHR24115">
    <property type="entry name" value="KINESIN-RELATED"/>
    <property type="match status" value="1"/>
</dbReference>
<dbReference type="GO" id="GO:0008017">
    <property type="term" value="F:microtubule binding"/>
    <property type="evidence" value="ECO:0007669"/>
    <property type="project" value="InterPro"/>
</dbReference>
<proteinExistence type="inferred from homology"/>
<gene>
    <name evidence="10" type="ORF">GNLVRS02_ARAD1D12034g</name>
</gene>
<dbReference type="GO" id="GO:0005634">
    <property type="term" value="C:nucleus"/>
    <property type="evidence" value="ECO:0007669"/>
    <property type="project" value="TreeGrafter"/>
</dbReference>
<dbReference type="GO" id="GO:0005874">
    <property type="term" value="C:microtubule"/>
    <property type="evidence" value="ECO:0007669"/>
    <property type="project" value="UniProtKB-KW"/>
</dbReference>
<name>A0A060TE17_BLAAD</name>
<evidence type="ECO:0000256" key="2">
    <source>
        <dbReference type="ARBA" id="ARBA00022741"/>
    </source>
</evidence>
<evidence type="ECO:0000256" key="7">
    <source>
        <dbReference type="SAM" id="Coils"/>
    </source>
</evidence>
<keyword evidence="2 5" id="KW-0547">Nucleotide-binding</keyword>
<dbReference type="PANTHER" id="PTHR24115:SF1008">
    <property type="entry name" value="KINESIN-LIKE PROTEIN SUBITO"/>
    <property type="match status" value="1"/>
</dbReference>
<feature type="binding site" evidence="5">
    <location>
        <begin position="94"/>
        <end position="101"/>
    </location>
    <ligand>
        <name>ATP</name>
        <dbReference type="ChEBI" id="CHEBI:30616"/>
    </ligand>
</feature>
<dbReference type="SMART" id="SM00129">
    <property type="entry name" value="KISc"/>
    <property type="match status" value="1"/>
</dbReference>
<evidence type="ECO:0000256" key="6">
    <source>
        <dbReference type="RuleBase" id="RU000394"/>
    </source>
</evidence>
<keyword evidence="7" id="KW-0175">Coiled coil</keyword>
<reference evidence="10" key="1">
    <citation type="submission" date="2014-02" db="EMBL/GenBank/DDBJ databases">
        <authorList>
            <person name="Genoscope - CEA"/>
        </authorList>
    </citation>
    <scope>NUCLEOTIDE SEQUENCE</scope>
    <source>
        <strain evidence="10">LS3</strain>
    </source>
</reference>
<dbReference type="InterPro" id="IPR027417">
    <property type="entry name" value="P-loop_NTPase"/>
</dbReference>
<dbReference type="GO" id="GO:0005871">
    <property type="term" value="C:kinesin complex"/>
    <property type="evidence" value="ECO:0007669"/>
    <property type="project" value="TreeGrafter"/>
</dbReference>
<accession>A0A060TE17</accession>
<dbReference type="InterPro" id="IPR027640">
    <property type="entry name" value="Kinesin-like_fam"/>
</dbReference>
<evidence type="ECO:0000256" key="8">
    <source>
        <dbReference type="SAM" id="MobiDB-lite"/>
    </source>
</evidence>
<feature type="coiled-coil region" evidence="7">
    <location>
        <begin position="458"/>
        <end position="504"/>
    </location>
</feature>
<protein>
    <recommendedName>
        <fullName evidence="6">Kinesin-like protein</fullName>
    </recommendedName>
</protein>
<comment type="similarity">
    <text evidence="5 6">Belongs to the TRAFAC class myosin-kinesin ATPase superfamily. Kinesin family.</text>
</comment>
<evidence type="ECO:0000256" key="5">
    <source>
        <dbReference type="PROSITE-ProRule" id="PRU00283"/>
    </source>
</evidence>
<evidence type="ECO:0000259" key="9">
    <source>
        <dbReference type="PROSITE" id="PS50067"/>
    </source>
</evidence>
<keyword evidence="3 5" id="KW-0067">ATP-binding</keyword>
<dbReference type="PRINTS" id="PR00380">
    <property type="entry name" value="KINESINHEAVY"/>
</dbReference>
<keyword evidence="1 6" id="KW-0493">Microtubule</keyword>
<dbReference type="Pfam" id="PF00225">
    <property type="entry name" value="Kinesin"/>
    <property type="match status" value="1"/>
</dbReference>
<dbReference type="AlphaFoldDB" id="A0A060TE17"/>